<dbReference type="PANTHER" id="PTHR24096">
    <property type="entry name" value="LONG-CHAIN-FATTY-ACID--COA LIGASE"/>
    <property type="match status" value="1"/>
</dbReference>
<dbReference type="Proteomes" id="UP000745764">
    <property type="component" value="Unassembled WGS sequence"/>
</dbReference>
<dbReference type="Gene3D" id="3.40.50.12780">
    <property type="entry name" value="N-terminal domain of ligase-like"/>
    <property type="match status" value="1"/>
</dbReference>
<evidence type="ECO:0000313" key="4">
    <source>
        <dbReference type="EMBL" id="CAD0111945.1"/>
    </source>
</evidence>
<dbReference type="AlphaFoldDB" id="A0A9N8KSB3"/>
<protein>
    <recommendedName>
        <fullName evidence="3">AMP-dependent synthetase/ligase domain-containing protein</fullName>
    </recommendedName>
</protein>
<proteinExistence type="inferred from homology"/>
<comment type="caution">
    <text evidence="4">The sequence shown here is derived from an EMBL/GenBank/DDBJ whole genome shotgun (WGS) entry which is preliminary data.</text>
</comment>
<comment type="similarity">
    <text evidence="1">Belongs to the ATP-dependent AMP-binding enzyme family.</text>
</comment>
<sequence>MNGNRKSYAILDGGRPSPIKESIWSLFSNVAKEKPDQLAVIARTQPADLLSSVVGPSASKSGVEWTFSQMIQGGTNIASIFKSHGVKPNSVLLAFLPPVCAEWSLLWMAANFLRITLVTIDKRALEPARVDELTFYIRSLQPAIVVVHESDGTNAVDNICTELQHSIDCKMTLDSGESSPDWIGLAAFDSSVHAHKPALEKQDTDSDRTAVILYTSGTSTGQPKGCPLTERNLIYGWSAQNPVPAGAGKTTMMFANSRAINLHLSSETWLVGGTVVYLSTGFTPEGVISTIEQEKITLITLIPPMLRAVVKHPSFSKESVQSITKILMGGDIAAVDHQDLAVEGFPNAQFVSGWAMTEGLWITGWPSSKAPARGQIPVSTGLLAQGTVLSGSILKIVNDDGNIAKRGETGDMHVQSPVVINAYRDNAAADTFYEDEEGRWFKTGDIGFIDEDGLIYVLGRKKDIIKRLGIPVPPILLENVLAQFGGVQASIFGLPNSKLGEEAVAVVADMTGTTSERLQDLVVEHLGPDYPISKVFTLHELGMQKFPVNVTGKVMKIELRKVVEDILSDESLQK</sequence>
<dbReference type="OrthoDB" id="10253869at2759"/>
<evidence type="ECO:0000259" key="3">
    <source>
        <dbReference type="Pfam" id="PF00501"/>
    </source>
</evidence>
<name>A0A9N8KSB3_9PEZI</name>
<dbReference type="Pfam" id="PF00501">
    <property type="entry name" value="AMP-binding"/>
    <property type="match status" value="1"/>
</dbReference>
<dbReference type="InterPro" id="IPR042099">
    <property type="entry name" value="ANL_N_sf"/>
</dbReference>
<dbReference type="PANTHER" id="PTHR24096:SF149">
    <property type="entry name" value="AMP-BINDING DOMAIN-CONTAINING PROTEIN-RELATED"/>
    <property type="match status" value="1"/>
</dbReference>
<feature type="domain" description="AMP-dependent synthetase/ligase" evidence="3">
    <location>
        <begin position="30"/>
        <end position="423"/>
    </location>
</feature>
<dbReference type="InterPro" id="IPR045851">
    <property type="entry name" value="AMP-bd_C_sf"/>
</dbReference>
<evidence type="ECO:0000256" key="2">
    <source>
        <dbReference type="ARBA" id="ARBA00022598"/>
    </source>
</evidence>
<dbReference type="InterPro" id="IPR000873">
    <property type="entry name" value="AMP-dep_synth/lig_dom"/>
</dbReference>
<dbReference type="GO" id="GO:0016405">
    <property type="term" value="F:CoA-ligase activity"/>
    <property type="evidence" value="ECO:0007669"/>
    <property type="project" value="TreeGrafter"/>
</dbReference>
<accession>A0A9N8KSB3</accession>
<keyword evidence="2" id="KW-0436">Ligase</keyword>
<gene>
    <name evidence="4" type="ORF">AWRI4620_LOCUS6200</name>
</gene>
<keyword evidence="5" id="KW-1185">Reference proteome</keyword>
<reference evidence="4" key="1">
    <citation type="submission" date="2020-06" db="EMBL/GenBank/DDBJ databases">
        <authorList>
            <person name="Onetto C."/>
        </authorList>
    </citation>
    <scope>NUCLEOTIDE SEQUENCE</scope>
</reference>
<organism evidence="4 5">
    <name type="scientific">Aureobasidium uvarum</name>
    <dbReference type="NCBI Taxonomy" id="2773716"/>
    <lineage>
        <taxon>Eukaryota</taxon>
        <taxon>Fungi</taxon>
        <taxon>Dikarya</taxon>
        <taxon>Ascomycota</taxon>
        <taxon>Pezizomycotina</taxon>
        <taxon>Dothideomycetes</taxon>
        <taxon>Dothideomycetidae</taxon>
        <taxon>Dothideales</taxon>
        <taxon>Saccotheciaceae</taxon>
        <taxon>Aureobasidium</taxon>
    </lineage>
</organism>
<evidence type="ECO:0000313" key="5">
    <source>
        <dbReference type="Proteomes" id="UP000745764"/>
    </source>
</evidence>
<dbReference type="EMBL" id="CAINUL010000014">
    <property type="protein sequence ID" value="CAD0111945.1"/>
    <property type="molecule type" value="Genomic_DNA"/>
</dbReference>
<dbReference type="SUPFAM" id="SSF56801">
    <property type="entry name" value="Acetyl-CoA synthetase-like"/>
    <property type="match status" value="1"/>
</dbReference>
<dbReference type="Gene3D" id="3.30.300.30">
    <property type="match status" value="1"/>
</dbReference>
<evidence type="ECO:0000256" key="1">
    <source>
        <dbReference type="ARBA" id="ARBA00006432"/>
    </source>
</evidence>